<dbReference type="Proteomes" id="UP000036938">
    <property type="component" value="Unassembled WGS sequence"/>
</dbReference>
<accession>A0A0L1JMX9</accession>
<evidence type="ECO:0000313" key="1">
    <source>
        <dbReference type="EMBL" id="KNG93062.1"/>
    </source>
</evidence>
<dbReference type="AlphaFoldDB" id="A0A0L1JMX9"/>
<protein>
    <submittedName>
        <fullName evidence="1">Uncharacterized protein</fullName>
    </submittedName>
</protein>
<gene>
    <name evidence="1" type="ORF">ATO11_14180</name>
</gene>
<comment type="caution">
    <text evidence="1">The sequence shown here is derived from an EMBL/GenBank/DDBJ whole genome shotgun (WGS) entry which is preliminary data.</text>
</comment>
<proteinExistence type="predicted"/>
<dbReference type="PATRIC" id="fig|1317121.7.peg.3558"/>
<reference evidence="1 2" key="1">
    <citation type="journal article" date="2015" name="Int. J. Syst. Evol. Microbiol.">
        <title>Aestuariivita atlantica sp. nov., isolated from deep sea sediment of the Atlantic Ocean.</title>
        <authorList>
            <person name="Li G."/>
            <person name="Lai Q."/>
            <person name="Du Y."/>
            <person name="Liu X."/>
            <person name="Sun F."/>
            <person name="Shao Z."/>
        </authorList>
    </citation>
    <scope>NUCLEOTIDE SEQUENCE [LARGE SCALE GENOMIC DNA]</scope>
    <source>
        <strain evidence="1 2">22II-S11-z3</strain>
    </source>
</reference>
<name>A0A0L1JMX9_9RHOB</name>
<organism evidence="1 2">
    <name type="scientific">Pseudaestuariivita atlantica</name>
    <dbReference type="NCBI Taxonomy" id="1317121"/>
    <lineage>
        <taxon>Bacteria</taxon>
        <taxon>Pseudomonadati</taxon>
        <taxon>Pseudomonadota</taxon>
        <taxon>Alphaproteobacteria</taxon>
        <taxon>Rhodobacterales</taxon>
        <taxon>Paracoccaceae</taxon>
        <taxon>Pseudaestuariivita</taxon>
    </lineage>
</organism>
<sequence length="835" mass="89440">MPPLDHIPARPPDDPAQDFEALTRALVTRAQEVSGAVWTDYNAHDPGVTLLEALAFAITDLGYRIDHPIGDIIASSAAASGLAEADQPLFPAHRILPSAPVTARDFRALLYDRIKGLRNAWVVAGAEPGTSDIWIQAFRPPGCDNPVEEAAQRDIQNRELVDAVTREVAGARAIASTFGRIRMVEDRWFRLTADIDIAPDANPDAVLAEILFAIDTRLNPAPRLADGEAAFPGPETIYDGPALSLGLIDPASLQDLRQDVPVDLVLDALVSPKGVAAVDEVAVDLGDAGIPPDIAAAPILDRSAEALAGLKLYRNGARVQADRDRVLSHLGYFEQRRRWEVRHAFDRHAAWQAAQRPQVRRDRPLGRYRTIRDFLPAIYGLGPEGPDTQTARAAMPGATLPQIEARTRQLKAYLLVFEQMLADMLAQFAHSATLLSFAPQKHSYHVQPLTSEPGAAARIADVLGGAGKSKDAKHPGAAPGWDTGYRAAIDQLRRERDPVIGRIDRALDHLLARFDMQIDTATLWPLQAPFDPDYPAYAAALAQRKRAVLRDLPRLTRDRALAPAGTTGADPGAVETLIEHGAAVEGSVCLVEHRMLTGAPRAHGIGDLEIDKDFRVTRGAPVDAVRLSLEGQGAIHLCLDPPWTTGWRALAMAIAQSGAANDAWSVRRLGAGAATLTLDLPGGARAHMAEVVSSPHGARRFATRLAAACTTLDPRSAQQSGALIPALLSGTSAANGVTVFAIDTRVDPESAHLSDVAAHVATHVAANVPAHLAVSTIWVTEAQMKDVRADRALLARWMDAGAGAPPDPALEAAARLRCRIHDAVCADLRREGTPA</sequence>
<dbReference type="STRING" id="1317121.ATO11_14180"/>
<keyword evidence="2" id="KW-1185">Reference proteome</keyword>
<dbReference type="EMBL" id="AQQZ01000006">
    <property type="protein sequence ID" value="KNG93062.1"/>
    <property type="molecule type" value="Genomic_DNA"/>
</dbReference>
<dbReference type="RefSeq" id="WP_050531556.1">
    <property type="nucleotide sequence ID" value="NZ_AQQZ01000006.1"/>
</dbReference>
<dbReference type="OrthoDB" id="8263000at2"/>
<evidence type="ECO:0000313" key="2">
    <source>
        <dbReference type="Proteomes" id="UP000036938"/>
    </source>
</evidence>